<dbReference type="Pfam" id="PF08486">
    <property type="entry name" value="SpoIID"/>
    <property type="match status" value="1"/>
</dbReference>
<name>A0A1G6GHG5_9BACI</name>
<gene>
    <name evidence="3" type="ORF">SAMN05421734_10188</name>
</gene>
<keyword evidence="1" id="KW-0472">Membrane</keyword>
<dbReference type="STRING" id="1612202.SAMN05421734_10188"/>
<evidence type="ECO:0000259" key="2">
    <source>
        <dbReference type="Pfam" id="PF08486"/>
    </source>
</evidence>
<dbReference type="NCBIfam" id="TIGR02870">
    <property type="entry name" value="spore_II_D"/>
    <property type="match status" value="1"/>
</dbReference>
<evidence type="ECO:0000313" key="3">
    <source>
        <dbReference type="EMBL" id="SDB81394.1"/>
    </source>
</evidence>
<feature type="domain" description="Sporulation stage II protein D amidase enhancer LytB N-terminal" evidence="2">
    <location>
        <begin position="57"/>
        <end position="151"/>
    </location>
</feature>
<dbReference type="GO" id="GO:0030288">
    <property type="term" value="C:outer membrane-bounded periplasmic space"/>
    <property type="evidence" value="ECO:0007669"/>
    <property type="project" value="TreeGrafter"/>
</dbReference>
<feature type="transmembrane region" description="Helical" evidence="1">
    <location>
        <begin position="6"/>
        <end position="27"/>
    </location>
</feature>
<dbReference type="InterPro" id="IPR013693">
    <property type="entry name" value="SpoIID/LytB_N"/>
</dbReference>
<dbReference type="NCBIfam" id="TIGR02669">
    <property type="entry name" value="SpoIID_LytB"/>
    <property type="match status" value="1"/>
</dbReference>
<dbReference type="AlphaFoldDB" id="A0A1G6GHG5"/>
<keyword evidence="1" id="KW-0812">Transmembrane</keyword>
<organism evidence="3 4">
    <name type="scientific">Pelagirhabdus alkalitolerans</name>
    <dbReference type="NCBI Taxonomy" id="1612202"/>
    <lineage>
        <taxon>Bacteria</taxon>
        <taxon>Bacillati</taxon>
        <taxon>Bacillota</taxon>
        <taxon>Bacilli</taxon>
        <taxon>Bacillales</taxon>
        <taxon>Bacillaceae</taxon>
        <taxon>Pelagirhabdus</taxon>
    </lineage>
</organism>
<dbReference type="InterPro" id="IPR014225">
    <property type="entry name" value="Spore_II_D_firmicutes"/>
</dbReference>
<dbReference type="InterPro" id="IPR013486">
    <property type="entry name" value="SpoIID/LytB"/>
</dbReference>
<dbReference type="Proteomes" id="UP000242949">
    <property type="component" value="Unassembled WGS sequence"/>
</dbReference>
<evidence type="ECO:0000256" key="1">
    <source>
        <dbReference type="SAM" id="Phobius"/>
    </source>
</evidence>
<proteinExistence type="predicted"/>
<keyword evidence="4" id="KW-1185">Reference proteome</keyword>
<dbReference type="PANTHER" id="PTHR30032:SF4">
    <property type="entry name" value="AMIDASE ENHANCER"/>
    <property type="match status" value="1"/>
</dbReference>
<reference evidence="4" key="1">
    <citation type="submission" date="2016-09" db="EMBL/GenBank/DDBJ databases">
        <authorList>
            <person name="Varghese N."/>
            <person name="Submissions S."/>
        </authorList>
    </citation>
    <scope>NUCLEOTIDE SEQUENCE [LARGE SCALE GENOMIC DNA]</scope>
    <source>
        <strain evidence="4">S5</strain>
    </source>
</reference>
<sequence length="319" mass="36510">MLKYAAITLFVILIFSFFVPSTIVLLSQKQAENEGDMTSDKDEEHDVHTVSVVRANDTIKELPLEEYVAHVVASEMPADFEKEALKAQAVAARTYVLSHQLNHQGEPITDTVNHQVYKSHDQLKEVLGASYQSHLNKMTEAAQETSGEVILFDDEPITPLYFSTSNGQTENPEDYWQQPLPYLKSVDSPWDTDSPKYSDQLIMTTEELESKLDLVIHDPTLEPVMTYTESGRVESIEWQDEQFTGREIRERLELPSTDFEINYQDEHYIITSKGYGHGVGMSQYGANGMAEEGYNYRDILNHYYQDIKIEKMDLDSFNL</sequence>
<protein>
    <submittedName>
        <fullName evidence="3">Stage II sporulation protein D</fullName>
    </submittedName>
</protein>
<dbReference type="GO" id="GO:0030435">
    <property type="term" value="P:sporulation resulting in formation of a cellular spore"/>
    <property type="evidence" value="ECO:0007669"/>
    <property type="project" value="InterPro"/>
</dbReference>
<evidence type="ECO:0000313" key="4">
    <source>
        <dbReference type="Proteomes" id="UP000242949"/>
    </source>
</evidence>
<dbReference type="PANTHER" id="PTHR30032">
    <property type="entry name" value="N-ACETYLMURAMOYL-L-ALANINE AMIDASE-RELATED"/>
    <property type="match status" value="1"/>
</dbReference>
<keyword evidence="1" id="KW-1133">Transmembrane helix</keyword>
<accession>A0A1G6GHG5</accession>
<dbReference type="InterPro" id="IPR051922">
    <property type="entry name" value="Bact_Sporulation_Assoc"/>
</dbReference>
<dbReference type="EMBL" id="FMYI01000001">
    <property type="protein sequence ID" value="SDB81394.1"/>
    <property type="molecule type" value="Genomic_DNA"/>
</dbReference>